<protein>
    <submittedName>
        <fullName evidence="2">ABC transporter permease subunit</fullName>
    </submittedName>
</protein>
<evidence type="ECO:0000313" key="3">
    <source>
        <dbReference type="Proteomes" id="UP000593601"/>
    </source>
</evidence>
<keyword evidence="3" id="KW-1185">Reference proteome</keyword>
<dbReference type="Proteomes" id="UP000593601">
    <property type="component" value="Chromosome"/>
</dbReference>
<feature type="transmembrane region" description="Helical" evidence="1">
    <location>
        <begin position="303"/>
        <end position="325"/>
    </location>
</feature>
<accession>A0A7M2RJL8</accession>
<dbReference type="KEGG" id="bliq:INP51_00655"/>
<dbReference type="GO" id="GO:0016020">
    <property type="term" value="C:membrane"/>
    <property type="evidence" value="ECO:0007669"/>
    <property type="project" value="UniProtKB-SubCell"/>
</dbReference>
<feature type="transmembrane region" description="Helical" evidence="1">
    <location>
        <begin position="354"/>
        <end position="378"/>
    </location>
</feature>
<dbReference type="AlphaFoldDB" id="A0A7M2RJL8"/>
<keyword evidence="1" id="KW-1133">Transmembrane helix</keyword>
<keyword evidence="1" id="KW-0812">Transmembrane</keyword>
<gene>
    <name evidence="2" type="ORF">INP51_00655</name>
</gene>
<evidence type="ECO:0000256" key="1">
    <source>
        <dbReference type="SAM" id="Phobius"/>
    </source>
</evidence>
<feature type="transmembrane region" description="Helical" evidence="1">
    <location>
        <begin position="218"/>
        <end position="248"/>
    </location>
</feature>
<dbReference type="EMBL" id="CP063304">
    <property type="protein sequence ID" value="QOV19530.1"/>
    <property type="molecule type" value="Genomic_DNA"/>
</dbReference>
<dbReference type="GO" id="GO:0140359">
    <property type="term" value="F:ABC-type transporter activity"/>
    <property type="evidence" value="ECO:0007669"/>
    <property type="project" value="InterPro"/>
</dbReference>
<name>A0A7M2RJL8_9FIRM</name>
<keyword evidence="1" id="KW-0472">Membrane</keyword>
<sequence>MNEIGTLYVYELKKTFNRKIVWIVGGIMLLLCVFLSLSDLISNSTSYGAEEVSAYERMKINQENARDLSGTVIDHTLQQKVKESTTNVKPKSMQKYAPIYFYMLKIIGNDSMTSEIYFDKLYEELYEEREHQISQNRTDQKLTEKERDIWRNRDAKIKTPFTFEYTDGWSNLWDFAYTINYLLLLMLSICLSNVFSVEHLRKTDAIILCSKYGRKELYFVKILAGITFGVTTALLFFGVTAAASILIYGADGFHAAIQIAFPLCSWNISVGASVVILLFLLIAVAILYSAVIMFLSEILKNSVAVMAIPVGFMILTMLMDVPYQFRSASQIYDLLPTNLLAAWELWDDRLVSILGYYVTNVQIAPIVYLLITLLTLVIGKRIYMKYQVGAR</sequence>
<evidence type="ECO:0000313" key="2">
    <source>
        <dbReference type="EMBL" id="QOV19530.1"/>
    </source>
</evidence>
<feature type="transmembrane region" description="Helical" evidence="1">
    <location>
        <begin position="268"/>
        <end position="291"/>
    </location>
</feature>
<dbReference type="RefSeq" id="WP_193735850.1">
    <property type="nucleotide sequence ID" value="NZ_CP063304.1"/>
</dbReference>
<proteinExistence type="predicted"/>
<organism evidence="2 3">
    <name type="scientific">Blautia liquoris</name>
    <dbReference type="NCBI Taxonomy" id="2779518"/>
    <lineage>
        <taxon>Bacteria</taxon>
        <taxon>Bacillati</taxon>
        <taxon>Bacillota</taxon>
        <taxon>Clostridia</taxon>
        <taxon>Lachnospirales</taxon>
        <taxon>Lachnospiraceae</taxon>
        <taxon>Blautia</taxon>
    </lineage>
</organism>
<reference evidence="2 3" key="1">
    <citation type="submission" date="2020-10" db="EMBL/GenBank/DDBJ databases">
        <title>Blautia liquoris sp.nov., isolated from the mud in a fermentation cellar used for the production of Chinese strong-flavoured liquor.</title>
        <authorList>
            <person name="Lu L."/>
        </authorList>
    </citation>
    <scope>NUCLEOTIDE SEQUENCE [LARGE SCALE GENOMIC DNA]</scope>
    <source>
        <strain evidence="2 3">LZLJ-3</strain>
    </source>
</reference>
<feature type="transmembrane region" description="Helical" evidence="1">
    <location>
        <begin position="175"/>
        <end position="197"/>
    </location>
</feature>
<dbReference type="PANTHER" id="PTHR43471">
    <property type="entry name" value="ABC TRANSPORTER PERMEASE"/>
    <property type="match status" value="1"/>
</dbReference>
<feature type="transmembrane region" description="Helical" evidence="1">
    <location>
        <begin position="20"/>
        <end position="37"/>
    </location>
</feature>